<dbReference type="SUPFAM" id="SSF48695">
    <property type="entry name" value="Multiheme cytochromes"/>
    <property type="match status" value="2"/>
</dbReference>
<name>A0A550J994_9BACT</name>
<evidence type="ECO:0000256" key="1">
    <source>
        <dbReference type="SAM" id="SignalP"/>
    </source>
</evidence>
<reference evidence="3 4" key="1">
    <citation type="submission" date="2019-07" db="EMBL/GenBank/DDBJ databases">
        <title>Insights of Desulfuromonas acetexigens electromicrobiology.</title>
        <authorList>
            <person name="Katuri K."/>
            <person name="Sapireddy V."/>
            <person name="Shaw D.R."/>
            <person name="Saikaly P."/>
        </authorList>
    </citation>
    <scope>NUCLEOTIDE SEQUENCE [LARGE SCALE GENOMIC DNA]</scope>
    <source>
        <strain evidence="3 4">2873</strain>
    </source>
</reference>
<keyword evidence="1" id="KW-0732">Signal</keyword>
<dbReference type="AlphaFoldDB" id="A0A550J994"/>
<feature type="chain" id="PRO_5021715053" evidence="1">
    <location>
        <begin position="23"/>
        <end position="341"/>
    </location>
</feature>
<dbReference type="Proteomes" id="UP000317155">
    <property type="component" value="Unassembled WGS sequence"/>
</dbReference>
<dbReference type="Gene3D" id="1.10.1130.10">
    <property type="entry name" value="Flavocytochrome C3, Chain A"/>
    <property type="match status" value="1"/>
</dbReference>
<evidence type="ECO:0000313" key="3">
    <source>
        <dbReference type="EMBL" id="TRO79809.1"/>
    </source>
</evidence>
<dbReference type="Pfam" id="PF09699">
    <property type="entry name" value="Paired_CXXCH_1"/>
    <property type="match status" value="4"/>
</dbReference>
<feature type="domain" description="Doubled CXXCH motif" evidence="2">
    <location>
        <begin position="103"/>
        <end position="140"/>
    </location>
</feature>
<evidence type="ECO:0000259" key="2">
    <source>
        <dbReference type="Pfam" id="PF09699"/>
    </source>
</evidence>
<feature type="domain" description="Doubled CXXCH motif" evidence="2">
    <location>
        <begin position="197"/>
        <end position="247"/>
    </location>
</feature>
<sequence length="341" mass="36515">MGGCLLSFLRLLTVFGSLFLCAALCGADSARADQGCVTTSCHASLASAPVSHSPVASGNCLACHRQTGVPHPGPSPAFVLKETGARLCEGCHVPVAAGKAHPHAPVAEGRCLACHAPHGSTQPHLLVAEQGTLCRSCHGEIGASGRVHGPVRAGRCDYCHVPHGGDEPGLLSASGNRICFSCHSGIRTTIEQAASQHQPVAEGRCWDCHENHSSAFRPLLQGYYPREFYAPYDPENFALCFGCHTDLGKFEYQRTTEATGFRNGDANLHYLHVNKPVKGRVCRNCHGIHGADQYKLILSRVPGFGQWKIPVRFLPTETGATCLAGCHKPKSYDRVRPVENP</sequence>
<dbReference type="PANTHER" id="PTHR39425">
    <property type="entry name" value="LIPOPROTEIN CYTOCHROME C"/>
    <property type="match status" value="1"/>
</dbReference>
<feature type="domain" description="Doubled CXXCH motif" evidence="2">
    <location>
        <begin position="148"/>
        <end position="185"/>
    </location>
</feature>
<protein>
    <submittedName>
        <fullName evidence="3">Cytochrome C</fullName>
    </submittedName>
</protein>
<accession>A0A550J994</accession>
<dbReference type="PANTHER" id="PTHR39425:SF1">
    <property type="entry name" value="CYTOCHROME C7-LIKE DOMAIN-CONTAINING PROTEIN"/>
    <property type="match status" value="1"/>
</dbReference>
<comment type="caution">
    <text evidence="3">The sequence shown here is derived from an EMBL/GenBank/DDBJ whole genome shotgun (WGS) entry which is preliminary data.</text>
</comment>
<dbReference type="InterPro" id="IPR010177">
    <property type="entry name" value="Paired_CXXCH_1"/>
</dbReference>
<dbReference type="Gene3D" id="3.90.10.10">
    <property type="entry name" value="Cytochrome C3"/>
    <property type="match status" value="1"/>
</dbReference>
<feature type="signal peptide" evidence="1">
    <location>
        <begin position="1"/>
        <end position="22"/>
    </location>
</feature>
<keyword evidence="4" id="KW-1185">Reference proteome</keyword>
<gene>
    <name evidence="3" type="ORF">FL622_12825</name>
</gene>
<proteinExistence type="predicted"/>
<dbReference type="EMBL" id="VJVV01000009">
    <property type="protein sequence ID" value="TRO79809.1"/>
    <property type="molecule type" value="Genomic_DNA"/>
</dbReference>
<dbReference type="InterPro" id="IPR036280">
    <property type="entry name" value="Multihaem_cyt_sf"/>
</dbReference>
<feature type="domain" description="Doubled CXXCH motif" evidence="2">
    <location>
        <begin position="52"/>
        <end position="94"/>
    </location>
</feature>
<dbReference type="OrthoDB" id="9783375at2"/>
<organism evidence="3 4">
    <name type="scientific">Trichloromonas acetexigens</name>
    <dbReference type="NCBI Taxonomy" id="38815"/>
    <lineage>
        <taxon>Bacteria</taxon>
        <taxon>Pseudomonadati</taxon>
        <taxon>Thermodesulfobacteriota</taxon>
        <taxon>Desulfuromonadia</taxon>
        <taxon>Desulfuromonadales</taxon>
        <taxon>Trichloromonadaceae</taxon>
        <taxon>Trichloromonas</taxon>
    </lineage>
</organism>
<dbReference type="NCBIfam" id="TIGR01905">
    <property type="entry name" value="paired_CXXCH_1"/>
    <property type="match status" value="4"/>
</dbReference>
<evidence type="ECO:0000313" key="4">
    <source>
        <dbReference type="Proteomes" id="UP000317155"/>
    </source>
</evidence>